<evidence type="ECO:0000313" key="2">
    <source>
        <dbReference type="EMBL" id="MBB6129976.1"/>
    </source>
</evidence>
<dbReference type="PANTHER" id="PTHR32060:SF30">
    <property type="entry name" value="CARBOXY-TERMINAL PROCESSING PROTEASE CTPA"/>
    <property type="match status" value="1"/>
</dbReference>
<dbReference type="GO" id="GO:0007165">
    <property type="term" value="P:signal transduction"/>
    <property type="evidence" value="ECO:0007669"/>
    <property type="project" value="TreeGrafter"/>
</dbReference>
<dbReference type="Proteomes" id="UP000548326">
    <property type="component" value="Unassembled WGS sequence"/>
</dbReference>
<dbReference type="InterPro" id="IPR041613">
    <property type="entry name" value="Pept_S41_N"/>
</dbReference>
<dbReference type="RefSeq" id="WP_183588908.1">
    <property type="nucleotide sequence ID" value="NZ_JACHCA010000012.1"/>
</dbReference>
<proteinExistence type="predicted"/>
<dbReference type="CDD" id="cd07561">
    <property type="entry name" value="Peptidase_S41_CPP_like"/>
    <property type="match status" value="1"/>
</dbReference>
<dbReference type="InterPro" id="IPR001478">
    <property type="entry name" value="PDZ"/>
</dbReference>
<dbReference type="AlphaFoldDB" id="A0A841JK58"/>
<dbReference type="GO" id="GO:0004175">
    <property type="term" value="F:endopeptidase activity"/>
    <property type="evidence" value="ECO:0007669"/>
    <property type="project" value="TreeGrafter"/>
</dbReference>
<dbReference type="GO" id="GO:0030288">
    <property type="term" value="C:outer membrane-bounded periplasmic space"/>
    <property type="evidence" value="ECO:0007669"/>
    <property type="project" value="TreeGrafter"/>
</dbReference>
<keyword evidence="2" id="KW-0645">Protease</keyword>
<protein>
    <submittedName>
        <fullName evidence="2">C-terminal processing protease CtpA/Prc</fullName>
    </submittedName>
</protein>
<dbReference type="InterPro" id="IPR029045">
    <property type="entry name" value="ClpP/crotonase-like_dom_sf"/>
</dbReference>
<dbReference type="Gene3D" id="2.30.42.10">
    <property type="match status" value="1"/>
</dbReference>
<dbReference type="PROSITE" id="PS50106">
    <property type="entry name" value="PDZ"/>
    <property type="match status" value="1"/>
</dbReference>
<accession>A0A841JK58</accession>
<dbReference type="Gene3D" id="3.90.226.10">
    <property type="entry name" value="2-enoyl-CoA Hydratase, Chain A, domain 1"/>
    <property type="match status" value="1"/>
</dbReference>
<dbReference type="EMBL" id="JACHCA010000012">
    <property type="protein sequence ID" value="MBB6129976.1"/>
    <property type="molecule type" value="Genomic_DNA"/>
</dbReference>
<feature type="domain" description="PDZ" evidence="1">
    <location>
        <begin position="96"/>
        <end position="178"/>
    </location>
</feature>
<evidence type="ECO:0000259" key="1">
    <source>
        <dbReference type="PROSITE" id="PS50106"/>
    </source>
</evidence>
<dbReference type="SUPFAM" id="SSF50156">
    <property type="entry name" value="PDZ domain-like"/>
    <property type="match status" value="1"/>
</dbReference>
<dbReference type="Pfam" id="PF03572">
    <property type="entry name" value="Peptidase_S41"/>
    <property type="match status" value="1"/>
</dbReference>
<dbReference type="Gene3D" id="3.30.750.170">
    <property type="match status" value="1"/>
</dbReference>
<gene>
    <name evidence="2" type="ORF">HDF22_004113</name>
</gene>
<organism evidence="2 3">
    <name type="scientific">Mucilaginibacter lappiensis</name>
    <dbReference type="NCBI Taxonomy" id="354630"/>
    <lineage>
        <taxon>Bacteria</taxon>
        <taxon>Pseudomonadati</taxon>
        <taxon>Bacteroidota</taxon>
        <taxon>Sphingobacteriia</taxon>
        <taxon>Sphingobacteriales</taxon>
        <taxon>Sphingobacteriaceae</taxon>
        <taxon>Mucilaginibacter</taxon>
    </lineage>
</organism>
<dbReference type="SMART" id="SM00228">
    <property type="entry name" value="PDZ"/>
    <property type="match status" value="1"/>
</dbReference>
<sequence length="467" mass="51198">MQPFFNFYKQSRYVLICLISILLLQISCKKDDTPPNYPIGSNENINTWILDSLKRYYYWSDGLPAKPGLNRAPLNFFSAIRNLNDRFSYILLPDDPSTVTPTNKSQYGFDYTTIKEKNTGLVFGVVKLVLNDSPASRSGLKRGDYISKINGKAITQENATALQQELLSGTQVTITFAEVSGNELKDIGSAELTAGFTFEQPTVSNITNSNGSKIAYLYIYDFSPGLATSLYNTFMGFKNAGITELILDLRYNSGGQVAEAAGLCTMIASGVNYTTPFITYKGNKNGGTRSESLGDAASFDHTLNFNTLLQSNLNLKRVFILGTGATASASEVMINNLKPYLQVVLIGEKTRGKDEASFKIYDARIPKQVEWEMHPIVYKLFNATGNGGYSAGIDPDIGVTELNDLPLQPFGAWEDPLVKAALYRISGKNTLAISHLKESNKMSLAAGNVLADSRILTTSASTVITHR</sequence>
<comment type="caution">
    <text evidence="2">The sequence shown here is derived from an EMBL/GenBank/DDBJ whole genome shotgun (WGS) entry which is preliminary data.</text>
</comment>
<keyword evidence="2" id="KW-0378">Hydrolase</keyword>
<dbReference type="Pfam" id="PF17820">
    <property type="entry name" value="PDZ_6"/>
    <property type="match status" value="1"/>
</dbReference>
<dbReference type="GO" id="GO:0006508">
    <property type="term" value="P:proteolysis"/>
    <property type="evidence" value="ECO:0007669"/>
    <property type="project" value="UniProtKB-KW"/>
</dbReference>
<name>A0A841JK58_9SPHI</name>
<dbReference type="PANTHER" id="PTHR32060">
    <property type="entry name" value="TAIL-SPECIFIC PROTEASE"/>
    <property type="match status" value="1"/>
</dbReference>
<dbReference type="Pfam" id="PF18294">
    <property type="entry name" value="Pept_S41_N"/>
    <property type="match status" value="1"/>
</dbReference>
<evidence type="ECO:0000313" key="3">
    <source>
        <dbReference type="Proteomes" id="UP000548326"/>
    </source>
</evidence>
<dbReference type="InterPro" id="IPR005151">
    <property type="entry name" value="Tail-specific_protease"/>
</dbReference>
<reference evidence="2 3" key="1">
    <citation type="submission" date="2020-08" db="EMBL/GenBank/DDBJ databases">
        <title>Genomic Encyclopedia of Type Strains, Phase IV (KMG-V): Genome sequencing to study the core and pangenomes of soil and plant-associated prokaryotes.</title>
        <authorList>
            <person name="Whitman W."/>
        </authorList>
    </citation>
    <scope>NUCLEOTIDE SEQUENCE [LARGE SCALE GENOMIC DNA]</scope>
    <source>
        <strain evidence="2 3">MP601</strain>
    </source>
</reference>
<dbReference type="InterPro" id="IPR036034">
    <property type="entry name" value="PDZ_sf"/>
</dbReference>
<dbReference type="GO" id="GO:0008236">
    <property type="term" value="F:serine-type peptidase activity"/>
    <property type="evidence" value="ECO:0007669"/>
    <property type="project" value="InterPro"/>
</dbReference>
<dbReference type="SUPFAM" id="SSF52096">
    <property type="entry name" value="ClpP/crotonase"/>
    <property type="match status" value="1"/>
</dbReference>
<dbReference type="InterPro" id="IPR041489">
    <property type="entry name" value="PDZ_6"/>
</dbReference>